<protein>
    <submittedName>
        <fullName evidence="1">Pro-pol polyprotein</fullName>
    </submittedName>
</protein>
<reference evidence="1 2" key="1">
    <citation type="journal article" date="2021" name="Elife">
        <title>Chloroplast acquisition without the gene transfer in kleptoplastic sea slugs, Plakobranchus ocellatus.</title>
        <authorList>
            <person name="Maeda T."/>
            <person name="Takahashi S."/>
            <person name="Yoshida T."/>
            <person name="Shimamura S."/>
            <person name="Takaki Y."/>
            <person name="Nagai Y."/>
            <person name="Toyoda A."/>
            <person name="Suzuki Y."/>
            <person name="Arimoto A."/>
            <person name="Ishii H."/>
            <person name="Satoh N."/>
            <person name="Nishiyama T."/>
            <person name="Hasebe M."/>
            <person name="Maruyama T."/>
            <person name="Minagawa J."/>
            <person name="Obokata J."/>
            <person name="Shigenobu S."/>
        </authorList>
    </citation>
    <scope>NUCLEOTIDE SEQUENCE [LARGE SCALE GENOMIC DNA]</scope>
</reference>
<dbReference type="Proteomes" id="UP000735302">
    <property type="component" value="Unassembled WGS sequence"/>
</dbReference>
<evidence type="ECO:0000313" key="1">
    <source>
        <dbReference type="EMBL" id="GFO07021.1"/>
    </source>
</evidence>
<evidence type="ECO:0000313" key="2">
    <source>
        <dbReference type="Proteomes" id="UP000735302"/>
    </source>
</evidence>
<dbReference type="AlphaFoldDB" id="A0AAV4AK80"/>
<gene>
    <name evidence="1" type="ORF">PoB_003352600</name>
</gene>
<dbReference type="EMBL" id="BLXT01003831">
    <property type="protein sequence ID" value="GFO07021.1"/>
    <property type="molecule type" value="Genomic_DNA"/>
</dbReference>
<proteinExistence type="predicted"/>
<accession>A0AAV4AK80</accession>
<comment type="caution">
    <text evidence="1">The sequence shown here is derived from an EMBL/GenBank/DDBJ whole genome shotgun (WGS) entry which is preliminary data.</text>
</comment>
<sequence>MFCSRTNKSLRSPYVCLVSNNRPSVSARLDLHYEHVGTLALRQFPHSEPAPVSIPCQAVSLHWCLLHPVIIQDLGQRKSPGAIESLLSQECTVNSPTFIETIGSSLRIFPTASAS</sequence>
<name>A0AAV4AK80_9GAST</name>
<organism evidence="1 2">
    <name type="scientific">Plakobranchus ocellatus</name>
    <dbReference type="NCBI Taxonomy" id="259542"/>
    <lineage>
        <taxon>Eukaryota</taxon>
        <taxon>Metazoa</taxon>
        <taxon>Spiralia</taxon>
        <taxon>Lophotrochozoa</taxon>
        <taxon>Mollusca</taxon>
        <taxon>Gastropoda</taxon>
        <taxon>Heterobranchia</taxon>
        <taxon>Euthyneura</taxon>
        <taxon>Panpulmonata</taxon>
        <taxon>Sacoglossa</taxon>
        <taxon>Placobranchoidea</taxon>
        <taxon>Plakobranchidae</taxon>
        <taxon>Plakobranchus</taxon>
    </lineage>
</organism>
<keyword evidence="2" id="KW-1185">Reference proteome</keyword>